<dbReference type="AlphaFoldDB" id="A0A1X2IHE7"/>
<evidence type="ECO:0000313" key="1">
    <source>
        <dbReference type="EMBL" id="ORZ16507.1"/>
    </source>
</evidence>
<organism evidence="1 2">
    <name type="scientific">Absidia repens</name>
    <dbReference type="NCBI Taxonomy" id="90262"/>
    <lineage>
        <taxon>Eukaryota</taxon>
        <taxon>Fungi</taxon>
        <taxon>Fungi incertae sedis</taxon>
        <taxon>Mucoromycota</taxon>
        <taxon>Mucoromycotina</taxon>
        <taxon>Mucoromycetes</taxon>
        <taxon>Mucorales</taxon>
        <taxon>Cunninghamellaceae</taxon>
        <taxon>Absidia</taxon>
    </lineage>
</organism>
<comment type="caution">
    <text evidence="1">The sequence shown here is derived from an EMBL/GenBank/DDBJ whole genome shotgun (WGS) entry which is preliminary data.</text>
</comment>
<dbReference type="EMBL" id="MCGE01000011">
    <property type="protein sequence ID" value="ORZ16507.1"/>
    <property type="molecule type" value="Genomic_DNA"/>
</dbReference>
<proteinExistence type="predicted"/>
<keyword evidence="2" id="KW-1185">Reference proteome</keyword>
<gene>
    <name evidence="1" type="ORF">BCR42DRAFT_392461</name>
</gene>
<accession>A0A1X2IHE7</accession>
<name>A0A1X2IHE7_9FUNG</name>
<sequence>MTLQFIDKKGSTIIGTSSTKVTMVLSIHFTGSDALLFIHLHWSGFCLRLYLDINNDHMVPSNQSMKFWMDGLSVSFRWKRHLVYPSWYSVFVVRGKINQLKTSSSAIVNQINPITQPMVSWLRLWKKMSFFIIENYGSSALWNDYGDKVRNPSP</sequence>
<evidence type="ECO:0000313" key="2">
    <source>
        <dbReference type="Proteomes" id="UP000193560"/>
    </source>
</evidence>
<reference evidence="1 2" key="1">
    <citation type="submission" date="2016-07" db="EMBL/GenBank/DDBJ databases">
        <title>Pervasive Adenine N6-methylation of Active Genes in Fungi.</title>
        <authorList>
            <consortium name="DOE Joint Genome Institute"/>
            <person name="Mondo S.J."/>
            <person name="Dannebaum R.O."/>
            <person name="Kuo R.C."/>
            <person name="Labutti K."/>
            <person name="Haridas S."/>
            <person name="Kuo A."/>
            <person name="Salamov A."/>
            <person name="Ahrendt S.R."/>
            <person name="Lipzen A."/>
            <person name="Sullivan W."/>
            <person name="Andreopoulos W.B."/>
            <person name="Clum A."/>
            <person name="Lindquist E."/>
            <person name="Daum C."/>
            <person name="Ramamoorthy G.K."/>
            <person name="Gryganskyi A."/>
            <person name="Culley D."/>
            <person name="Magnuson J.K."/>
            <person name="James T.Y."/>
            <person name="O'Malley M.A."/>
            <person name="Stajich J.E."/>
            <person name="Spatafora J.W."/>
            <person name="Visel A."/>
            <person name="Grigoriev I.V."/>
        </authorList>
    </citation>
    <scope>NUCLEOTIDE SEQUENCE [LARGE SCALE GENOMIC DNA]</scope>
    <source>
        <strain evidence="1 2">NRRL 1336</strain>
    </source>
</reference>
<protein>
    <submittedName>
        <fullName evidence="1">Uncharacterized protein</fullName>
    </submittedName>
</protein>
<dbReference type="Proteomes" id="UP000193560">
    <property type="component" value="Unassembled WGS sequence"/>
</dbReference>